<name>A0A8X6NAQ0_NEPPI</name>
<dbReference type="AlphaFoldDB" id="A0A8X6NAQ0"/>
<organism evidence="3 4">
    <name type="scientific">Nephila pilipes</name>
    <name type="common">Giant wood spider</name>
    <name type="synonym">Nephila maculata</name>
    <dbReference type="NCBI Taxonomy" id="299642"/>
    <lineage>
        <taxon>Eukaryota</taxon>
        <taxon>Metazoa</taxon>
        <taxon>Ecdysozoa</taxon>
        <taxon>Arthropoda</taxon>
        <taxon>Chelicerata</taxon>
        <taxon>Arachnida</taxon>
        <taxon>Araneae</taxon>
        <taxon>Araneomorphae</taxon>
        <taxon>Entelegynae</taxon>
        <taxon>Araneoidea</taxon>
        <taxon>Nephilidae</taxon>
        <taxon>Nephila</taxon>
    </lineage>
</organism>
<gene>
    <name evidence="3" type="ORF">NPIL_201441</name>
</gene>
<sequence length="492" mass="55898">MEGKKNPWRYLDYFKNPDGQQKKMARYHYSGNIQKVNYDKMQKPIPAKRFKYLIKNSAQSQLTGMSHSQNHFGGRKPYSKPERLKPWGKLFRNTAANFYAPKRHPRFREQPKHFDLIKQSNPPRFIIRSSKPTLTTVPPLTQPITSNSSTNGYFILSGMFLLLLACFFHYWWNRKNKKAPIEYLQIPPLRLVVDDDQYSIQSEIFSIPSSPTFETEPKTEASVILNFSEMDKLPKINVLAYNGFKSTPTLEKQTTEKISDLFSEGDFVRHYLTETSTTHLSTSEQESTLSHLSPETRPKIHSIGVRNPADFSSSQSSEQECPNFPQFLRNALSSSSAREQESDQTASFETWNSKNISLNSPRRLPDLEHTFSQRVPHQGRSLSYPNLNLHSNEVNPRIPHSDPCLPCSTNEESDPVDSSEDSSSSSSFTTATIIPASVKVPPPANPAPSAKNLKRLLFPSSSSSDSETGEEEIIILHTSQCPLGKVQRIRKI</sequence>
<proteinExistence type="predicted"/>
<feature type="compositionally biased region" description="Low complexity" evidence="1">
    <location>
        <begin position="277"/>
        <end position="293"/>
    </location>
</feature>
<dbReference type="EMBL" id="BMAW01102368">
    <property type="protein sequence ID" value="GFT03981.1"/>
    <property type="molecule type" value="Genomic_DNA"/>
</dbReference>
<feature type="transmembrane region" description="Helical" evidence="2">
    <location>
        <begin position="152"/>
        <end position="172"/>
    </location>
</feature>
<dbReference type="Proteomes" id="UP000887013">
    <property type="component" value="Unassembled WGS sequence"/>
</dbReference>
<reference evidence="3" key="1">
    <citation type="submission" date="2020-08" db="EMBL/GenBank/DDBJ databases">
        <title>Multicomponent nature underlies the extraordinary mechanical properties of spider dragline silk.</title>
        <authorList>
            <person name="Kono N."/>
            <person name="Nakamura H."/>
            <person name="Mori M."/>
            <person name="Yoshida Y."/>
            <person name="Ohtoshi R."/>
            <person name="Malay A.D."/>
            <person name="Moran D.A.P."/>
            <person name="Tomita M."/>
            <person name="Numata K."/>
            <person name="Arakawa K."/>
        </authorList>
    </citation>
    <scope>NUCLEOTIDE SEQUENCE</scope>
</reference>
<keyword evidence="2" id="KW-0812">Transmembrane</keyword>
<accession>A0A8X6NAQ0</accession>
<dbReference type="OrthoDB" id="10365310at2759"/>
<feature type="region of interest" description="Disordered" evidence="1">
    <location>
        <begin position="277"/>
        <end position="471"/>
    </location>
</feature>
<comment type="caution">
    <text evidence="3">The sequence shown here is derived from an EMBL/GenBank/DDBJ whole genome shotgun (WGS) entry which is preliminary data.</text>
</comment>
<evidence type="ECO:0000313" key="4">
    <source>
        <dbReference type="Proteomes" id="UP000887013"/>
    </source>
</evidence>
<feature type="compositionally biased region" description="Acidic residues" evidence="1">
    <location>
        <begin position="411"/>
        <end position="420"/>
    </location>
</feature>
<feature type="compositionally biased region" description="Polar residues" evidence="1">
    <location>
        <begin position="372"/>
        <end position="394"/>
    </location>
</feature>
<evidence type="ECO:0000256" key="2">
    <source>
        <dbReference type="SAM" id="Phobius"/>
    </source>
</evidence>
<keyword evidence="2" id="KW-0472">Membrane</keyword>
<feature type="compositionally biased region" description="Polar residues" evidence="1">
    <location>
        <begin position="310"/>
        <end position="320"/>
    </location>
</feature>
<evidence type="ECO:0000256" key="1">
    <source>
        <dbReference type="SAM" id="MobiDB-lite"/>
    </source>
</evidence>
<protein>
    <submittedName>
        <fullName evidence="3">Uncharacterized protein</fullName>
    </submittedName>
</protein>
<keyword evidence="2" id="KW-1133">Transmembrane helix</keyword>
<keyword evidence="4" id="KW-1185">Reference proteome</keyword>
<feature type="compositionally biased region" description="Polar residues" evidence="1">
    <location>
        <begin position="331"/>
        <end position="360"/>
    </location>
</feature>
<evidence type="ECO:0000313" key="3">
    <source>
        <dbReference type="EMBL" id="GFT03981.1"/>
    </source>
</evidence>